<dbReference type="Proteomes" id="UP001060085">
    <property type="component" value="Linkage Group LG02"/>
</dbReference>
<reference evidence="2" key="1">
    <citation type="journal article" date="2023" name="Nat. Plants">
        <title>Single-cell RNA sequencing provides a high-resolution roadmap for understanding the multicellular compartmentation of specialized metabolism.</title>
        <authorList>
            <person name="Sun S."/>
            <person name="Shen X."/>
            <person name="Li Y."/>
            <person name="Li Y."/>
            <person name="Wang S."/>
            <person name="Li R."/>
            <person name="Zhang H."/>
            <person name="Shen G."/>
            <person name="Guo B."/>
            <person name="Wei J."/>
            <person name="Xu J."/>
            <person name="St-Pierre B."/>
            <person name="Chen S."/>
            <person name="Sun C."/>
        </authorList>
    </citation>
    <scope>NUCLEOTIDE SEQUENCE [LARGE SCALE GENOMIC DNA]</scope>
</reference>
<protein>
    <submittedName>
        <fullName evidence="1">Uncharacterized protein</fullName>
    </submittedName>
</protein>
<accession>A0ACC0BU97</accession>
<evidence type="ECO:0000313" key="2">
    <source>
        <dbReference type="Proteomes" id="UP001060085"/>
    </source>
</evidence>
<evidence type="ECO:0000313" key="1">
    <source>
        <dbReference type="EMBL" id="KAI5676166.1"/>
    </source>
</evidence>
<dbReference type="EMBL" id="CM044702">
    <property type="protein sequence ID" value="KAI5676166.1"/>
    <property type="molecule type" value="Genomic_DNA"/>
</dbReference>
<gene>
    <name evidence="1" type="ORF">M9H77_07116</name>
</gene>
<keyword evidence="2" id="KW-1185">Reference proteome</keyword>
<name>A0ACC0BU97_CATRO</name>
<organism evidence="1 2">
    <name type="scientific">Catharanthus roseus</name>
    <name type="common">Madagascar periwinkle</name>
    <name type="synonym">Vinca rosea</name>
    <dbReference type="NCBI Taxonomy" id="4058"/>
    <lineage>
        <taxon>Eukaryota</taxon>
        <taxon>Viridiplantae</taxon>
        <taxon>Streptophyta</taxon>
        <taxon>Embryophyta</taxon>
        <taxon>Tracheophyta</taxon>
        <taxon>Spermatophyta</taxon>
        <taxon>Magnoliopsida</taxon>
        <taxon>eudicotyledons</taxon>
        <taxon>Gunneridae</taxon>
        <taxon>Pentapetalae</taxon>
        <taxon>asterids</taxon>
        <taxon>lamiids</taxon>
        <taxon>Gentianales</taxon>
        <taxon>Apocynaceae</taxon>
        <taxon>Rauvolfioideae</taxon>
        <taxon>Vinceae</taxon>
        <taxon>Catharanthinae</taxon>
        <taxon>Catharanthus</taxon>
    </lineage>
</organism>
<proteinExistence type="predicted"/>
<sequence>MPLGPDNVLGVGEIRQQGMPTRRSYSWVVVSRSRGRSTPCPRIWVVFSLFFLLQFELASERSQFAIENKTGSERTFRSSYLRKLRFDSLPAGRHLSPPDYKERFTMMGGELDKQPFFLI</sequence>
<comment type="caution">
    <text evidence="1">The sequence shown here is derived from an EMBL/GenBank/DDBJ whole genome shotgun (WGS) entry which is preliminary data.</text>
</comment>